<accession>F9ZVL3</accession>
<dbReference type="eggNOG" id="COG3209">
    <property type="taxonomic scope" value="Bacteria"/>
</dbReference>
<dbReference type="PANTHER" id="PTHR32305:SF15">
    <property type="entry name" value="PROTEIN RHSA-RELATED"/>
    <property type="match status" value="1"/>
</dbReference>
<dbReference type="NCBIfam" id="TIGR03696">
    <property type="entry name" value="Rhs_assc_core"/>
    <property type="match status" value="1"/>
</dbReference>
<protein>
    <submittedName>
        <fullName evidence="1">RHS repeat-associated core domain protein</fullName>
    </submittedName>
</protein>
<dbReference type="PRINTS" id="PR00394">
    <property type="entry name" value="RHSPROTEIN"/>
</dbReference>
<reference evidence="1 2" key="1">
    <citation type="journal article" date="2011" name="J. Bacteriol.">
        <title>Complete Genome Sequence of the Aerobic Marine Methanotroph Methylomonas methanica MC09.</title>
        <authorList>
            <person name="Boden R."/>
            <person name="Cunliffe M."/>
            <person name="Scanlan J."/>
            <person name="Moussard H."/>
            <person name="Kits K.D."/>
            <person name="Klotz M.G."/>
            <person name="Jetten M.S."/>
            <person name="Vuilleumier S."/>
            <person name="Han J."/>
            <person name="Peters L."/>
            <person name="Mikhailova N."/>
            <person name="Teshima H."/>
            <person name="Tapia R."/>
            <person name="Kyrpides N."/>
            <person name="Ivanova N."/>
            <person name="Pagani I."/>
            <person name="Cheng J.F."/>
            <person name="Goodwin L."/>
            <person name="Han C."/>
            <person name="Hauser L."/>
            <person name="Land M.L."/>
            <person name="Lapidus A."/>
            <person name="Lucas S."/>
            <person name="Pitluck S."/>
            <person name="Woyke T."/>
            <person name="Stein L."/>
            <person name="Murrell J.C."/>
        </authorList>
    </citation>
    <scope>NUCLEOTIDE SEQUENCE [LARGE SCALE GENOMIC DNA]</scope>
    <source>
        <strain evidence="1 2">MC09</strain>
    </source>
</reference>
<evidence type="ECO:0000313" key="1">
    <source>
        <dbReference type="EMBL" id="AEG01995.1"/>
    </source>
</evidence>
<dbReference type="STRING" id="857087.Metme_3634"/>
<dbReference type="InterPro" id="IPR022385">
    <property type="entry name" value="Rhs_assc_core"/>
</dbReference>
<organism evidence="1 2">
    <name type="scientific">Methylomonas methanica (strain DSM 25384 / MC09)</name>
    <dbReference type="NCBI Taxonomy" id="857087"/>
    <lineage>
        <taxon>Bacteria</taxon>
        <taxon>Pseudomonadati</taxon>
        <taxon>Pseudomonadota</taxon>
        <taxon>Gammaproteobacteria</taxon>
        <taxon>Methylococcales</taxon>
        <taxon>Methylococcaceae</taxon>
        <taxon>Methylomonas</taxon>
    </lineage>
</organism>
<gene>
    <name evidence="1" type="ordered locus">Metme_3634</name>
</gene>
<dbReference type="PANTHER" id="PTHR32305">
    <property type="match status" value="1"/>
</dbReference>
<dbReference type="Proteomes" id="UP000008888">
    <property type="component" value="Chromosome"/>
</dbReference>
<evidence type="ECO:0000313" key="2">
    <source>
        <dbReference type="Proteomes" id="UP000008888"/>
    </source>
</evidence>
<dbReference type="InterPro" id="IPR050708">
    <property type="entry name" value="T6SS_VgrG/RHS"/>
</dbReference>
<keyword evidence="2" id="KW-1185">Reference proteome</keyword>
<dbReference type="Gene3D" id="2.180.10.10">
    <property type="entry name" value="RHS repeat-associated core"/>
    <property type="match status" value="1"/>
</dbReference>
<dbReference type="AlphaFoldDB" id="F9ZVL3"/>
<reference key="2">
    <citation type="submission" date="2011-05" db="EMBL/GenBank/DDBJ databases">
        <title>Complete genome sequence of the aerobic marine methanotroph Methylomonas methanica MC09.</title>
        <authorList>
            <person name="Boden R."/>
            <person name="Cunliffe M."/>
            <person name="Scanlan J."/>
            <person name="Moussard H."/>
            <person name="Kits K.D."/>
            <person name="Klotz M."/>
            <person name="Jetten M."/>
            <person name="Vuilleumier S."/>
            <person name="Han J."/>
            <person name="Peters L."/>
            <person name="Mikhailova N."/>
            <person name="Teshima H."/>
            <person name="Tapia R."/>
            <person name="Kyrpides N."/>
            <person name="Ivanova N."/>
            <person name="Pagani I."/>
            <person name="Cheng J.-F."/>
            <person name="Goodwin L."/>
            <person name="Han C."/>
            <person name="Hauser L."/>
            <person name="Land M."/>
            <person name="Lapidus A."/>
            <person name="Lucas S."/>
            <person name="Pitluck S."/>
            <person name="Woyke T."/>
            <person name="Stein L.Y."/>
            <person name="Murrell C."/>
        </authorList>
    </citation>
    <scope>NUCLEOTIDE SEQUENCE</scope>
    <source>
        <strain>MC09</strain>
    </source>
</reference>
<name>F9ZVL3_METMM</name>
<dbReference type="HOGENOM" id="CLU_1123504_0_0_6"/>
<dbReference type="EMBL" id="CP002738">
    <property type="protein sequence ID" value="AEG01995.1"/>
    <property type="molecule type" value="Genomic_DNA"/>
</dbReference>
<sequence>MVDAQTGQLYVYHFDGTGHTVAITDQSQHTVNTYAYDPYGKLMAQTETIQQPFKYAGQVGIQAEGNNLYYMRARYYDADTGRFISEDPIGHQGGLNLYAYVGGNPIMLVDPSGQVDVPSLLLNSAAFTLSTGEAIAGIGIMVGSGGTAFPIGLAAAVHGEFGMANAGIGIQNALFGTNSPGVAESVLGAIGGNAGEKLGKVVDLGADLFGGLRATGGLMNAGVKETASAGVDITGAVRSIGSSNSGK</sequence>
<dbReference type="OrthoDB" id="5574381at2"/>
<dbReference type="RefSeq" id="WP_013820214.1">
    <property type="nucleotide sequence ID" value="NC_015572.1"/>
</dbReference>
<proteinExistence type="predicted"/>
<reference evidence="2" key="3">
    <citation type="submission" date="2011-05" db="EMBL/GenBank/DDBJ databases">
        <title>Complete sequence of Methylomonas methanica MC09.</title>
        <authorList>
            <consortium name="US DOE Joint Genome Institute"/>
            <person name="Lucas S."/>
            <person name="Han J."/>
            <person name="Lapidus A."/>
            <person name="Cheng J.-F."/>
            <person name="Goodwin L."/>
            <person name="Pitluck S."/>
            <person name="Peters L."/>
            <person name="Mikhailova N."/>
            <person name="Teshima H."/>
            <person name="Han C."/>
            <person name="Tapia R."/>
            <person name="Land M."/>
            <person name="Hauser L."/>
            <person name="Kyrpides N."/>
            <person name="Ivanova N."/>
            <person name="Pagani I."/>
            <person name="Stein L."/>
            <person name="Woyke T."/>
        </authorList>
    </citation>
    <scope>NUCLEOTIDE SEQUENCE [LARGE SCALE GENOMIC DNA]</scope>
    <source>
        <strain evidence="2">MC09</strain>
    </source>
</reference>
<dbReference type="KEGG" id="mmt:Metme_3634"/>